<keyword evidence="7" id="KW-0472">Membrane</keyword>
<proteinExistence type="predicted"/>
<sequence>MADQKKRKLCKLGGQAKSHEVDPVNAQTFTAPLQLQRMLEKKRRELLLMLGPKCDSFSIEGHSVPHKKNSLHNLAAPVQKDPGSPAKKAKKPIRKMNVREESPEVEPFPTLAQVSKKTQETHPLRDSPATPTKRALHKNSTTGERKVVISRVDAWSRAHKKKNGEPVNALAAEVIEKLEEVEHATPFPSTNVKEDALSRVFGPEKHGQLRGLGKGVSLSKLSFMLERDDHLNSLEEKYGKVLEQLIHMNGLVELLMKNQSSSDKSGSEANAHAPVPMTYDQETIYETRLFDLADKQSGISLQSSPVPQSFAKFSNLTLLNLRDCGLQGTFPSVIFQVPTLQIIDISNNEFLQGTLPEFNINNSLQKLSLSSTKFAGRLPSSLGNLWNLSRLDLSICQFNGTLRSSMSNLTQVVYVDLSSNNFTGPIPSFSLSTKVARIDLSYNSLKGEVPTSLFALPSLKSIMLSNNQLSGPIPEFKVKSSLLLDAIDLSNNNLEGLIPTSIFNFQNLTYLSLSCNKFSGTKHLQKFQGSSYLKILDLSDNQISGEIPKWIWEIESLRNLNMSHNYLVGIQEPFFFPKTLEILDLHFNQLRGNIPVLADIFLHIDLSSNNFTSFPDISFSSFPDNNSGSCPSQTIDLTGDIPEHICAVANLWVLDLSNNNLSDRIPTCLIETSGSLRMLNLANNNFEGPIPNVFPRNCSLEALELNGNSIEGESPKSLANCSKLKVLDLGHNELIGEFPCLLKNISTLHVLILRSNKLNGSLECPNANGSWPILQIFDLAHNHFSGELPRRWMTQFQRMMTDGDVANSEVLSLHGVTFNFNERDLLTKINYMYKVMVTSKGREMELPKILAIFTSIDLSGNNFHGPIPAELGQLRALYILNL</sequence>
<feature type="region of interest" description="Disordered" evidence="10">
    <location>
        <begin position="1"/>
        <end position="20"/>
    </location>
</feature>
<dbReference type="PANTHER" id="PTHR48061:SF2">
    <property type="entry name" value="RECEPTOR LIKE PROTEIN 30-LIKE"/>
    <property type="match status" value="1"/>
</dbReference>
<dbReference type="Gene3D" id="3.80.10.10">
    <property type="entry name" value="Ribonuclease Inhibitor"/>
    <property type="match status" value="5"/>
</dbReference>
<keyword evidence="6" id="KW-1133">Transmembrane helix</keyword>
<dbReference type="Pfam" id="PF00560">
    <property type="entry name" value="LRR_1"/>
    <property type="match status" value="4"/>
</dbReference>
<evidence type="ECO:0000256" key="9">
    <source>
        <dbReference type="ARBA" id="ARBA00023180"/>
    </source>
</evidence>
<feature type="non-terminal residue" evidence="11">
    <location>
        <position position="1"/>
    </location>
</feature>
<name>A0AA87YQ98_FICCA</name>
<dbReference type="EMBL" id="BTGU01003753">
    <property type="protein sequence ID" value="GMN19037.1"/>
    <property type="molecule type" value="Genomic_DNA"/>
</dbReference>
<protein>
    <submittedName>
        <fullName evidence="11">Uncharacterized protein</fullName>
    </submittedName>
</protein>
<organism evidence="11 12">
    <name type="scientific">Ficus carica</name>
    <name type="common">Common fig</name>
    <dbReference type="NCBI Taxonomy" id="3494"/>
    <lineage>
        <taxon>Eukaryota</taxon>
        <taxon>Viridiplantae</taxon>
        <taxon>Streptophyta</taxon>
        <taxon>Embryophyta</taxon>
        <taxon>Tracheophyta</taxon>
        <taxon>Spermatophyta</taxon>
        <taxon>Magnoliopsida</taxon>
        <taxon>eudicotyledons</taxon>
        <taxon>Gunneridae</taxon>
        <taxon>Pentapetalae</taxon>
        <taxon>rosids</taxon>
        <taxon>fabids</taxon>
        <taxon>Rosales</taxon>
        <taxon>Moraceae</taxon>
        <taxon>Ficeae</taxon>
        <taxon>Ficus</taxon>
    </lineage>
</organism>
<feature type="compositionally biased region" description="Basic residues" evidence="10">
    <location>
        <begin position="87"/>
        <end position="96"/>
    </location>
</feature>
<gene>
    <name evidence="11" type="ORF">TIFTF001_045119</name>
</gene>
<comment type="subcellular location">
    <subcellularLocation>
        <location evidence="1">Membrane</location>
        <topology evidence="1">Single-pass type I membrane protein</topology>
    </subcellularLocation>
</comment>
<evidence type="ECO:0000256" key="8">
    <source>
        <dbReference type="ARBA" id="ARBA00023170"/>
    </source>
</evidence>
<dbReference type="Pfam" id="PF13855">
    <property type="entry name" value="LRR_8"/>
    <property type="match status" value="2"/>
</dbReference>
<dbReference type="PANTHER" id="PTHR48061">
    <property type="entry name" value="LEUCINE-RICH REPEAT RECEPTOR PROTEIN KINASE EMS1-LIKE-RELATED"/>
    <property type="match status" value="1"/>
</dbReference>
<evidence type="ECO:0000256" key="10">
    <source>
        <dbReference type="SAM" id="MobiDB-lite"/>
    </source>
</evidence>
<dbReference type="PRINTS" id="PR00019">
    <property type="entry name" value="LEURICHRPT"/>
</dbReference>
<evidence type="ECO:0000256" key="7">
    <source>
        <dbReference type="ARBA" id="ARBA00023136"/>
    </source>
</evidence>
<dbReference type="GO" id="GO:0016020">
    <property type="term" value="C:membrane"/>
    <property type="evidence" value="ECO:0007669"/>
    <property type="project" value="UniProtKB-SubCell"/>
</dbReference>
<comment type="caution">
    <text evidence="11">The sequence shown here is derived from an EMBL/GenBank/DDBJ whole genome shotgun (WGS) entry which is preliminary data.</text>
</comment>
<reference evidence="11" key="1">
    <citation type="submission" date="2023-07" db="EMBL/GenBank/DDBJ databases">
        <title>draft genome sequence of fig (Ficus carica).</title>
        <authorList>
            <person name="Takahashi T."/>
            <person name="Nishimura K."/>
        </authorList>
    </citation>
    <scope>NUCLEOTIDE SEQUENCE</scope>
</reference>
<keyword evidence="2" id="KW-0433">Leucine-rich repeat</keyword>
<dbReference type="InterPro" id="IPR032675">
    <property type="entry name" value="LRR_dom_sf"/>
</dbReference>
<accession>A0AA87YQ98</accession>
<dbReference type="InterPro" id="IPR004252">
    <property type="entry name" value="Probable_transposase_24"/>
</dbReference>
<feature type="compositionally biased region" description="Basic residues" evidence="10">
    <location>
        <begin position="1"/>
        <end position="10"/>
    </location>
</feature>
<evidence type="ECO:0000256" key="5">
    <source>
        <dbReference type="ARBA" id="ARBA00022737"/>
    </source>
</evidence>
<evidence type="ECO:0000256" key="1">
    <source>
        <dbReference type="ARBA" id="ARBA00004479"/>
    </source>
</evidence>
<evidence type="ECO:0000256" key="3">
    <source>
        <dbReference type="ARBA" id="ARBA00022692"/>
    </source>
</evidence>
<evidence type="ECO:0000256" key="2">
    <source>
        <dbReference type="ARBA" id="ARBA00022614"/>
    </source>
</evidence>
<feature type="region of interest" description="Disordered" evidence="10">
    <location>
        <begin position="75"/>
        <end position="143"/>
    </location>
</feature>
<keyword evidence="8" id="KW-0675">Receptor</keyword>
<evidence type="ECO:0000256" key="6">
    <source>
        <dbReference type="ARBA" id="ARBA00022989"/>
    </source>
</evidence>
<dbReference type="InterPro" id="IPR046956">
    <property type="entry name" value="RLP23-like"/>
</dbReference>
<evidence type="ECO:0000313" key="11">
    <source>
        <dbReference type="EMBL" id="GMN19037.1"/>
    </source>
</evidence>
<dbReference type="FunFam" id="3.80.10.10:FF:000095">
    <property type="entry name" value="LRR receptor-like serine/threonine-protein kinase GSO1"/>
    <property type="match status" value="1"/>
</dbReference>
<dbReference type="SUPFAM" id="SSF52058">
    <property type="entry name" value="L domain-like"/>
    <property type="match status" value="2"/>
</dbReference>
<keyword evidence="5" id="KW-0677">Repeat</keyword>
<dbReference type="InterPro" id="IPR001611">
    <property type="entry name" value="Leu-rich_rpt"/>
</dbReference>
<keyword evidence="12" id="KW-1185">Reference proteome</keyword>
<evidence type="ECO:0000256" key="4">
    <source>
        <dbReference type="ARBA" id="ARBA00022729"/>
    </source>
</evidence>
<dbReference type="AlphaFoldDB" id="A0AA87YQ98"/>
<dbReference type="Pfam" id="PF03004">
    <property type="entry name" value="Transposase_24"/>
    <property type="match status" value="1"/>
</dbReference>
<keyword evidence="9" id="KW-0325">Glycoprotein</keyword>
<dbReference type="FunFam" id="3.80.10.10:FF:000041">
    <property type="entry name" value="LRR receptor-like serine/threonine-protein kinase ERECTA"/>
    <property type="match status" value="1"/>
</dbReference>
<keyword evidence="4" id="KW-0732">Signal</keyword>
<evidence type="ECO:0000313" key="12">
    <source>
        <dbReference type="Proteomes" id="UP001187192"/>
    </source>
</evidence>
<keyword evidence="3" id="KW-0812">Transmembrane</keyword>
<dbReference type="Proteomes" id="UP001187192">
    <property type="component" value="Unassembled WGS sequence"/>
</dbReference>